<proteinExistence type="predicted"/>
<accession>A0A812PXV1</accession>
<sequence length="303" mass="33717">MHGGALNGQYYYLLMIGMLPVSCLLYVALARRFKWESLCESLKQAGITISSIVVSSALTSVLVSQQDGDSEFHDVPLLFWGVGLTATIAAQCDRILAADAKLRGRLLRNKFSGRLLDAECSSEIDKRNIETELLQSGKGPEVEEAVQVLIRMHLLTPELQRAAKLVGQLGDVSNYSQLWLVLGLLTWFVLPTLFKATEWLRQDVTSVVMQVQFFVFAQLFCCLPQDRRCFAAVTLRFWMLEVFTLHFYPVYCLLGAIVIGPPTVRFLIGGGLGLGCCKRADQEPPRALAELPDIKVEWATVSV</sequence>
<dbReference type="Proteomes" id="UP000604046">
    <property type="component" value="Unassembled WGS sequence"/>
</dbReference>
<comment type="caution">
    <text evidence="2">The sequence shown here is derived from an EMBL/GenBank/DDBJ whole genome shotgun (WGS) entry which is preliminary data.</text>
</comment>
<feature type="transmembrane region" description="Helical" evidence="1">
    <location>
        <begin position="235"/>
        <end position="259"/>
    </location>
</feature>
<dbReference type="AlphaFoldDB" id="A0A812PXV1"/>
<organism evidence="2 3">
    <name type="scientific">Symbiodinium natans</name>
    <dbReference type="NCBI Taxonomy" id="878477"/>
    <lineage>
        <taxon>Eukaryota</taxon>
        <taxon>Sar</taxon>
        <taxon>Alveolata</taxon>
        <taxon>Dinophyceae</taxon>
        <taxon>Suessiales</taxon>
        <taxon>Symbiodiniaceae</taxon>
        <taxon>Symbiodinium</taxon>
    </lineage>
</organism>
<keyword evidence="1" id="KW-0472">Membrane</keyword>
<name>A0A812PXV1_9DINO</name>
<reference evidence="2" key="1">
    <citation type="submission" date="2021-02" db="EMBL/GenBank/DDBJ databases">
        <authorList>
            <person name="Dougan E. K."/>
            <person name="Rhodes N."/>
            <person name="Thang M."/>
            <person name="Chan C."/>
        </authorList>
    </citation>
    <scope>NUCLEOTIDE SEQUENCE</scope>
</reference>
<protein>
    <submittedName>
        <fullName evidence="2">Uncharacterized protein</fullName>
    </submittedName>
</protein>
<dbReference type="OrthoDB" id="448283at2759"/>
<evidence type="ECO:0000313" key="3">
    <source>
        <dbReference type="Proteomes" id="UP000604046"/>
    </source>
</evidence>
<keyword evidence="3" id="KW-1185">Reference proteome</keyword>
<keyword evidence="1" id="KW-1133">Transmembrane helix</keyword>
<gene>
    <name evidence="2" type="ORF">SNAT2548_LOCUS19493</name>
</gene>
<feature type="transmembrane region" description="Helical" evidence="1">
    <location>
        <begin position="12"/>
        <end position="33"/>
    </location>
</feature>
<evidence type="ECO:0000256" key="1">
    <source>
        <dbReference type="SAM" id="Phobius"/>
    </source>
</evidence>
<dbReference type="EMBL" id="CAJNDS010002179">
    <property type="protein sequence ID" value="CAE7361798.1"/>
    <property type="molecule type" value="Genomic_DNA"/>
</dbReference>
<keyword evidence="1" id="KW-0812">Transmembrane</keyword>
<evidence type="ECO:0000313" key="2">
    <source>
        <dbReference type="EMBL" id="CAE7361798.1"/>
    </source>
</evidence>
<feature type="transmembrane region" description="Helical" evidence="1">
    <location>
        <begin position="178"/>
        <end position="194"/>
    </location>
</feature>